<dbReference type="AlphaFoldDB" id="A0A7R9A5Z7"/>
<accession>A0A7R9A5Z7</accession>
<gene>
    <name evidence="1" type="ORF">DSTB1V02_LOCUS3965</name>
</gene>
<protein>
    <submittedName>
        <fullName evidence="1">Uncharacterized protein</fullName>
    </submittedName>
</protein>
<reference evidence="1" key="1">
    <citation type="submission" date="2020-11" db="EMBL/GenBank/DDBJ databases">
        <authorList>
            <person name="Tran Van P."/>
        </authorList>
    </citation>
    <scope>NUCLEOTIDE SEQUENCE</scope>
</reference>
<keyword evidence="2" id="KW-1185">Reference proteome</keyword>
<evidence type="ECO:0000313" key="2">
    <source>
        <dbReference type="Proteomes" id="UP000677054"/>
    </source>
</evidence>
<dbReference type="Proteomes" id="UP000677054">
    <property type="component" value="Unassembled WGS sequence"/>
</dbReference>
<dbReference type="EMBL" id="LR900068">
    <property type="protein sequence ID" value="CAD7244061.1"/>
    <property type="molecule type" value="Genomic_DNA"/>
</dbReference>
<name>A0A7R9A5Z7_9CRUS</name>
<evidence type="ECO:0000313" key="1">
    <source>
        <dbReference type="EMBL" id="CAD7244061.1"/>
    </source>
</evidence>
<dbReference type="EMBL" id="CAJPEV010000551">
    <property type="protein sequence ID" value="CAG0886402.1"/>
    <property type="molecule type" value="Genomic_DNA"/>
</dbReference>
<proteinExistence type="predicted"/>
<dbReference type="OrthoDB" id="6768929at2759"/>
<sequence>MASHYPNNIFLSVSPGKETEVHVLVALYSSVGEEGMSLAILGDIWLETQDVDLSFLVLDDDLNESRNYHALYRSSRTIKSFLIGKSCAAVTLLGEGLEEPLHVLDIFLTRFKTAGDITNDGDRKVRAPKITRSLNTARTCRMLSLDVGREEGSILYNNEMTDFIALDAGISRIKSEFPQCWCGLINFLYQIFKGGSVMARELDNASCAYDDQNDGDLHSAQPFYFHFQFRVFLQFPPGLLLEVISCDAHIYKEGGLLLLLINHETTLVEEFSTTDSGWCSYHFSGTSRPAYLQTHQCTYLDTWSCLCKYSLGANSGQALRRMAGVLFEDIFDVKDIDPEGKKFDRDITLILWPI</sequence>
<organism evidence="1">
    <name type="scientific">Darwinula stevensoni</name>
    <dbReference type="NCBI Taxonomy" id="69355"/>
    <lineage>
        <taxon>Eukaryota</taxon>
        <taxon>Metazoa</taxon>
        <taxon>Ecdysozoa</taxon>
        <taxon>Arthropoda</taxon>
        <taxon>Crustacea</taxon>
        <taxon>Oligostraca</taxon>
        <taxon>Ostracoda</taxon>
        <taxon>Podocopa</taxon>
        <taxon>Podocopida</taxon>
        <taxon>Darwinulocopina</taxon>
        <taxon>Darwinuloidea</taxon>
        <taxon>Darwinulidae</taxon>
        <taxon>Darwinula</taxon>
    </lineage>
</organism>